<reference evidence="2" key="1">
    <citation type="thesis" date="2020" institute="ProQuest LLC" country="789 East Eisenhower Parkway, Ann Arbor, MI, USA">
        <title>Comparative Genomics and Chromosome Evolution.</title>
        <authorList>
            <person name="Mudd A.B."/>
        </authorList>
    </citation>
    <scope>NUCLEOTIDE SEQUENCE</scope>
    <source>
        <strain evidence="2">237g6f4</strain>
        <tissue evidence="2">Blood</tissue>
    </source>
</reference>
<organism evidence="2 3">
    <name type="scientific">Engystomops pustulosus</name>
    <name type="common">Tungara frog</name>
    <name type="synonym">Physalaemus pustulosus</name>
    <dbReference type="NCBI Taxonomy" id="76066"/>
    <lineage>
        <taxon>Eukaryota</taxon>
        <taxon>Metazoa</taxon>
        <taxon>Chordata</taxon>
        <taxon>Craniata</taxon>
        <taxon>Vertebrata</taxon>
        <taxon>Euteleostomi</taxon>
        <taxon>Amphibia</taxon>
        <taxon>Batrachia</taxon>
        <taxon>Anura</taxon>
        <taxon>Neobatrachia</taxon>
        <taxon>Hyloidea</taxon>
        <taxon>Leptodactylidae</taxon>
        <taxon>Leiuperinae</taxon>
        <taxon>Engystomops</taxon>
    </lineage>
</organism>
<evidence type="ECO:0008006" key="4">
    <source>
        <dbReference type="Google" id="ProtNLM"/>
    </source>
</evidence>
<gene>
    <name evidence="2" type="ORF">GDO81_000568</name>
</gene>
<name>A0AAV7D9C4_ENGPU</name>
<dbReference type="Proteomes" id="UP000824782">
    <property type="component" value="Unassembled WGS sequence"/>
</dbReference>
<evidence type="ECO:0000313" key="3">
    <source>
        <dbReference type="Proteomes" id="UP000824782"/>
    </source>
</evidence>
<keyword evidence="3" id="KW-1185">Reference proteome</keyword>
<evidence type="ECO:0000256" key="1">
    <source>
        <dbReference type="SAM" id="MobiDB-lite"/>
    </source>
</evidence>
<proteinExistence type="predicted"/>
<dbReference type="AlphaFoldDB" id="A0AAV7D9C4"/>
<feature type="compositionally biased region" description="Polar residues" evidence="1">
    <location>
        <begin position="35"/>
        <end position="49"/>
    </location>
</feature>
<evidence type="ECO:0000313" key="2">
    <source>
        <dbReference type="EMBL" id="KAG8592637.1"/>
    </source>
</evidence>
<comment type="caution">
    <text evidence="2">The sequence shown here is derived from an EMBL/GenBank/DDBJ whole genome shotgun (WGS) entry which is preliminary data.</text>
</comment>
<sequence length="80" mass="8848">MLVCHVIPGINVLVMTICTVLPPRHEAATHPAAQHVQTNMTHYSSQESSHPSHFEQRGPLQSANPVSVNTQPSLLEMQRE</sequence>
<protein>
    <recommendedName>
        <fullName evidence="4">Secreted protein</fullName>
    </recommendedName>
</protein>
<accession>A0AAV7D9C4</accession>
<feature type="compositionally biased region" description="Polar residues" evidence="1">
    <location>
        <begin position="59"/>
        <end position="73"/>
    </location>
</feature>
<dbReference type="EMBL" id="WNYA01000001">
    <property type="protein sequence ID" value="KAG8592637.1"/>
    <property type="molecule type" value="Genomic_DNA"/>
</dbReference>
<feature type="region of interest" description="Disordered" evidence="1">
    <location>
        <begin position="29"/>
        <end position="80"/>
    </location>
</feature>